<keyword evidence="2" id="KW-0489">Methyltransferase</keyword>
<name>A0A6J5P513_9CAUD</name>
<dbReference type="Gene3D" id="1.25.40.10">
    <property type="entry name" value="Tetratricopeptide repeat domain"/>
    <property type="match status" value="1"/>
</dbReference>
<accession>A0A6J5P513</accession>
<evidence type="ECO:0000313" key="6">
    <source>
        <dbReference type="EMBL" id="CAB4193722.1"/>
    </source>
</evidence>
<dbReference type="NCBIfam" id="TIGR01444">
    <property type="entry name" value="fkbM_fam"/>
    <property type="match status" value="1"/>
</dbReference>
<gene>
    <name evidence="4" type="ORF">UFOVP1034_150</name>
    <name evidence="5" type="ORF">UFOVP1177_150</name>
    <name evidence="6" type="ORF">UFOVP1243_137</name>
    <name evidence="7" type="ORF">UFOVP1581_8</name>
    <name evidence="2" type="ORF">UFOVP854_8</name>
    <name evidence="3" type="ORF">UFOVP964_8</name>
</gene>
<protein>
    <submittedName>
        <fullName evidence="2">Methyltransferase FkbM</fullName>
    </submittedName>
</protein>
<sequence>MGIKELITELSSNPFSPELNLKIADEYEHIGQTASAVSFYLRTAEYGYYTHYDHVYAALLKTAQCFSSQQNRENTVQNLYYKAIAYLPNRPEAWFLFSRYFEQNKKWQESYTYAEVGLALPEIKHLTLPIWVDYPGRYGLTFEKAVAAWWVGRKDEAVTLLIKIVNTPDIHQQYLNTAKVNLKNLGHSLTRFDPLEPVVTNYRKFFNETASLIVEVGTRDGDDANYLFKELNAGKVIAIDANPIAVDITRSKYPWMSVVYAAASDTKGEIVFNQVTSPDKEIMGTSSIFSKDKSVSPPPEYYEGLITQITVPTERMDSILKEEPIIDVVKIDTEGYSWQVLQGFGDRLKDVKLLHIETEQAPVHDDHVTTEKIVEFMEANGFALVDISHEWGWLIQDQVWVNKALVLKNKECFNNTGKL</sequence>
<organism evidence="2">
    <name type="scientific">uncultured Caudovirales phage</name>
    <dbReference type="NCBI Taxonomy" id="2100421"/>
    <lineage>
        <taxon>Viruses</taxon>
        <taxon>Duplodnaviria</taxon>
        <taxon>Heunggongvirae</taxon>
        <taxon>Uroviricota</taxon>
        <taxon>Caudoviricetes</taxon>
        <taxon>Peduoviridae</taxon>
        <taxon>Maltschvirus</taxon>
        <taxon>Maltschvirus maltsch</taxon>
    </lineage>
</organism>
<keyword evidence="2" id="KW-0808">Transferase</keyword>
<dbReference type="EMBL" id="LR796798">
    <property type="protein sequence ID" value="CAB4166909.1"/>
    <property type="molecule type" value="Genomic_DNA"/>
</dbReference>
<dbReference type="EMBL" id="LR796924">
    <property type="protein sequence ID" value="CAB4173749.1"/>
    <property type="molecule type" value="Genomic_DNA"/>
</dbReference>
<dbReference type="EMBL" id="LR797132">
    <property type="protein sequence ID" value="CAB4189194.1"/>
    <property type="molecule type" value="Genomic_DNA"/>
</dbReference>
<dbReference type="GO" id="GO:0008171">
    <property type="term" value="F:O-methyltransferase activity"/>
    <property type="evidence" value="ECO:0007669"/>
    <property type="project" value="TreeGrafter"/>
</dbReference>
<dbReference type="EMBL" id="LR797196">
    <property type="protein sequence ID" value="CAB4193722.1"/>
    <property type="molecule type" value="Genomic_DNA"/>
</dbReference>
<dbReference type="SUPFAM" id="SSF48452">
    <property type="entry name" value="TPR-like"/>
    <property type="match status" value="1"/>
</dbReference>
<dbReference type="Gene3D" id="3.40.50.150">
    <property type="entry name" value="Vaccinia Virus protein VP39"/>
    <property type="match status" value="1"/>
</dbReference>
<evidence type="ECO:0000313" key="4">
    <source>
        <dbReference type="EMBL" id="CAB4179562.1"/>
    </source>
</evidence>
<dbReference type="InterPro" id="IPR029063">
    <property type="entry name" value="SAM-dependent_MTases_sf"/>
</dbReference>
<dbReference type="PANTHER" id="PTHR36973:SF4">
    <property type="entry name" value="NODULATION PROTEIN"/>
    <property type="match status" value="1"/>
</dbReference>
<evidence type="ECO:0000313" key="7">
    <source>
        <dbReference type="EMBL" id="CAB5230955.1"/>
    </source>
</evidence>
<evidence type="ECO:0000313" key="2">
    <source>
        <dbReference type="EMBL" id="CAB4166909.1"/>
    </source>
</evidence>
<evidence type="ECO:0000313" key="5">
    <source>
        <dbReference type="EMBL" id="CAB4189194.1"/>
    </source>
</evidence>
<dbReference type="GO" id="GO:0032259">
    <property type="term" value="P:methylation"/>
    <property type="evidence" value="ECO:0007669"/>
    <property type="project" value="UniProtKB-KW"/>
</dbReference>
<dbReference type="SUPFAM" id="SSF53335">
    <property type="entry name" value="S-adenosyl-L-methionine-dependent methyltransferases"/>
    <property type="match status" value="1"/>
</dbReference>
<proteinExistence type="predicted"/>
<evidence type="ECO:0000259" key="1">
    <source>
        <dbReference type="Pfam" id="PF05050"/>
    </source>
</evidence>
<dbReference type="PANTHER" id="PTHR36973">
    <property type="entry name" value="SLL1456 PROTEIN-RELATED"/>
    <property type="match status" value="1"/>
</dbReference>
<dbReference type="InterPro" id="IPR006342">
    <property type="entry name" value="FkbM_mtfrase"/>
</dbReference>
<dbReference type="InterPro" id="IPR011990">
    <property type="entry name" value="TPR-like_helical_dom_sf"/>
</dbReference>
<dbReference type="Pfam" id="PF05050">
    <property type="entry name" value="Methyltransf_21"/>
    <property type="match status" value="1"/>
</dbReference>
<dbReference type="EMBL" id="LR796979">
    <property type="protein sequence ID" value="CAB4179562.1"/>
    <property type="molecule type" value="Genomic_DNA"/>
</dbReference>
<dbReference type="InterPro" id="IPR053188">
    <property type="entry name" value="FkbM_Methyltransferase"/>
</dbReference>
<dbReference type="EMBL" id="LR798433">
    <property type="protein sequence ID" value="CAB5230955.1"/>
    <property type="molecule type" value="Genomic_DNA"/>
</dbReference>
<evidence type="ECO:0000313" key="3">
    <source>
        <dbReference type="EMBL" id="CAB4173749.1"/>
    </source>
</evidence>
<reference evidence="2" key="1">
    <citation type="submission" date="2020-04" db="EMBL/GenBank/DDBJ databases">
        <authorList>
            <person name="Chiriac C."/>
            <person name="Salcher M."/>
            <person name="Ghai R."/>
            <person name="Kavagutti S V."/>
        </authorList>
    </citation>
    <scope>NUCLEOTIDE SEQUENCE</scope>
</reference>
<feature type="domain" description="Methyltransferase FkbM" evidence="1">
    <location>
        <begin position="215"/>
        <end position="382"/>
    </location>
</feature>